<name>A0A9D1HA58_9FLAO</name>
<evidence type="ECO:0000313" key="2">
    <source>
        <dbReference type="Proteomes" id="UP000824161"/>
    </source>
</evidence>
<evidence type="ECO:0000313" key="1">
    <source>
        <dbReference type="EMBL" id="HIT98458.1"/>
    </source>
</evidence>
<comment type="caution">
    <text evidence="1">The sequence shown here is derived from an EMBL/GenBank/DDBJ whole genome shotgun (WGS) entry which is preliminary data.</text>
</comment>
<reference evidence="1" key="1">
    <citation type="submission" date="2020-10" db="EMBL/GenBank/DDBJ databases">
        <authorList>
            <person name="Gilroy R."/>
        </authorList>
    </citation>
    <scope>NUCLEOTIDE SEQUENCE</scope>
    <source>
        <strain evidence="1">1383</strain>
    </source>
</reference>
<dbReference type="SMART" id="SM00028">
    <property type="entry name" value="TPR"/>
    <property type="match status" value="3"/>
</dbReference>
<dbReference type="AlphaFoldDB" id="A0A9D1HA58"/>
<dbReference type="Proteomes" id="UP000824161">
    <property type="component" value="Unassembled WGS sequence"/>
</dbReference>
<dbReference type="SUPFAM" id="SSF48452">
    <property type="entry name" value="TPR-like"/>
    <property type="match status" value="1"/>
</dbReference>
<protein>
    <submittedName>
        <fullName evidence="1">Tetratricopeptide repeat protein</fullName>
    </submittedName>
</protein>
<organism evidence="1 2">
    <name type="scientific">Candidatus Merdimorpha stercoravium</name>
    <dbReference type="NCBI Taxonomy" id="2840863"/>
    <lineage>
        <taxon>Bacteria</taxon>
        <taxon>Pseudomonadati</taxon>
        <taxon>Bacteroidota</taxon>
        <taxon>Flavobacteriia</taxon>
        <taxon>Flavobacteriales</taxon>
        <taxon>Candidatus Merdimorpha</taxon>
    </lineage>
</organism>
<dbReference type="Gene3D" id="1.25.40.10">
    <property type="entry name" value="Tetratricopeptide repeat domain"/>
    <property type="match status" value="1"/>
</dbReference>
<proteinExistence type="predicted"/>
<reference evidence="1" key="2">
    <citation type="journal article" date="2021" name="PeerJ">
        <title>Extensive microbial diversity within the chicken gut microbiome revealed by metagenomics and culture.</title>
        <authorList>
            <person name="Gilroy R."/>
            <person name="Ravi A."/>
            <person name="Getino M."/>
            <person name="Pursley I."/>
            <person name="Horton D.L."/>
            <person name="Alikhan N.F."/>
            <person name="Baker D."/>
            <person name="Gharbi K."/>
            <person name="Hall N."/>
            <person name="Watson M."/>
            <person name="Adriaenssens E.M."/>
            <person name="Foster-Nyarko E."/>
            <person name="Jarju S."/>
            <person name="Secka A."/>
            <person name="Antonio M."/>
            <person name="Oren A."/>
            <person name="Chaudhuri R.R."/>
            <person name="La Ragione R."/>
            <person name="Hildebrand F."/>
            <person name="Pallen M.J."/>
        </authorList>
    </citation>
    <scope>NUCLEOTIDE SEQUENCE</scope>
    <source>
        <strain evidence="1">1383</strain>
    </source>
</reference>
<dbReference type="Pfam" id="PF13374">
    <property type="entry name" value="TPR_10"/>
    <property type="match status" value="1"/>
</dbReference>
<gene>
    <name evidence="1" type="ORF">IAC44_06435</name>
</gene>
<sequence>MSEQQKPTYASASELFHRALRCADRGDMQQAEDLYRASVRQYEQLYDDQYETPPQILAALVNLALVYADTGRYDQEARALEKALAYGRDFARYDENFLPRVVELENDLAFSYSRQGLFPCAEEHYLAALETNAKTLSESGEEVSERALLRSAVLHNNLAVFYGKKIEDPIRAEEHYRAMLSDRRQLFRLDGNAHGAELKEALSQVADFYRSFGRTESAQALLEEAQGLDE</sequence>
<accession>A0A9D1HA58</accession>
<dbReference type="EMBL" id="DVLY01000160">
    <property type="protein sequence ID" value="HIT98458.1"/>
    <property type="molecule type" value="Genomic_DNA"/>
</dbReference>
<dbReference type="InterPro" id="IPR011990">
    <property type="entry name" value="TPR-like_helical_dom_sf"/>
</dbReference>
<dbReference type="InterPro" id="IPR019734">
    <property type="entry name" value="TPR_rpt"/>
</dbReference>